<gene>
    <name evidence="1" type="ORF">SPIL2461_LOCUS11315</name>
</gene>
<dbReference type="OrthoDB" id="187738at2759"/>
<keyword evidence="2" id="KW-1185">Reference proteome</keyword>
<evidence type="ECO:0000313" key="1">
    <source>
        <dbReference type="EMBL" id="CAE7458486.1"/>
    </source>
</evidence>
<dbReference type="Proteomes" id="UP000649617">
    <property type="component" value="Unassembled WGS sequence"/>
</dbReference>
<name>A0A812RWP7_SYMPI</name>
<comment type="caution">
    <text evidence="1">The sequence shown here is derived from an EMBL/GenBank/DDBJ whole genome shotgun (WGS) entry which is preliminary data.</text>
</comment>
<dbReference type="AlphaFoldDB" id="A0A812RWP7"/>
<reference evidence="1" key="1">
    <citation type="submission" date="2021-02" db="EMBL/GenBank/DDBJ databases">
        <authorList>
            <person name="Dougan E. K."/>
            <person name="Rhodes N."/>
            <person name="Thang M."/>
            <person name="Chan C."/>
        </authorList>
    </citation>
    <scope>NUCLEOTIDE SEQUENCE</scope>
</reference>
<dbReference type="EMBL" id="CAJNIZ010022168">
    <property type="protein sequence ID" value="CAE7458486.1"/>
    <property type="molecule type" value="Genomic_DNA"/>
</dbReference>
<feature type="non-terminal residue" evidence="1">
    <location>
        <position position="71"/>
    </location>
</feature>
<sequence>VLYEYLGCIENGVIKMPSDLIFAVASSGLLAEKTGDKMESYNDAATLALNAGKAVAKAQGQNLGTSNFCRL</sequence>
<organism evidence="1 2">
    <name type="scientific">Symbiodinium pilosum</name>
    <name type="common">Dinoflagellate</name>
    <dbReference type="NCBI Taxonomy" id="2952"/>
    <lineage>
        <taxon>Eukaryota</taxon>
        <taxon>Sar</taxon>
        <taxon>Alveolata</taxon>
        <taxon>Dinophyceae</taxon>
        <taxon>Suessiales</taxon>
        <taxon>Symbiodiniaceae</taxon>
        <taxon>Symbiodinium</taxon>
    </lineage>
</organism>
<evidence type="ECO:0000313" key="2">
    <source>
        <dbReference type="Proteomes" id="UP000649617"/>
    </source>
</evidence>
<protein>
    <submittedName>
        <fullName evidence="1">Uncharacterized protein</fullName>
    </submittedName>
</protein>
<proteinExistence type="predicted"/>
<accession>A0A812RWP7</accession>